<evidence type="ECO:0000259" key="1">
    <source>
        <dbReference type="Pfam" id="PF00149"/>
    </source>
</evidence>
<dbReference type="PANTHER" id="PTHR43143:SF1">
    <property type="entry name" value="SERINE_THREONINE-PROTEIN PHOSPHATASE CPPED1"/>
    <property type="match status" value="1"/>
</dbReference>
<keyword evidence="3" id="KW-1185">Reference proteome</keyword>
<dbReference type="PROSITE" id="PS51318">
    <property type="entry name" value="TAT"/>
    <property type="match status" value="1"/>
</dbReference>
<gene>
    <name evidence="2" type="ORF">L0U89_08940</name>
</gene>
<accession>A0ABS9BSY6</accession>
<dbReference type="SUPFAM" id="SSF56300">
    <property type="entry name" value="Metallo-dependent phosphatases"/>
    <property type="match status" value="1"/>
</dbReference>
<feature type="domain" description="Calcineurin-like phosphoesterase" evidence="1">
    <location>
        <begin position="43"/>
        <end position="260"/>
    </location>
</feature>
<dbReference type="InterPro" id="IPR051918">
    <property type="entry name" value="STPP_CPPED1"/>
</dbReference>
<sequence length="317" mass="35793">MKSKITRRNALQALGLGTLGASVLPLACTNPKTEPLQAKTPILRFAHVTDMHIEPGVGAEEGVKRCFDHILSKEQPIDFFVNGGDLIMDALGKDEAETEAQWAVWRKIRAAHPDLKIYHCIGNHDVWGKTPHEEPFPGKAWVMREHAMEMPYYTFESKGWHFIVLDSTHKKEDGTWYTAKLDTAQAAWLEQTLQSIPAEKPILIVSHIPILGATPFLDGNNAETGNWIVPGAWMHIDAKPLINLFFKHKNVKACISGHIHLVESLLYQNIHYHCSGAVSGNWWSDEPYENTNKGYGLFELYEDGSHTFKYVQFDNPI</sequence>
<organism evidence="2 3">
    <name type="scientific">Mariniradius sediminis</name>
    <dbReference type="NCBI Taxonomy" id="2909237"/>
    <lineage>
        <taxon>Bacteria</taxon>
        <taxon>Pseudomonadati</taxon>
        <taxon>Bacteroidota</taxon>
        <taxon>Cytophagia</taxon>
        <taxon>Cytophagales</taxon>
        <taxon>Cyclobacteriaceae</taxon>
        <taxon>Mariniradius</taxon>
    </lineage>
</organism>
<name>A0ABS9BSY6_9BACT</name>
<dbReference type="EMBL" id="JAKEVZ010000006">
    <property type="protein sequence ID" value="MCF1751196.1"/>
    <property type="molecule type" value="Genomic_DNA"/>
</dbReference>
<protein>
    <submittedName>
        <fullName evidence="2">Metallophosphoesterase</fullName>
    </submittedName>
</protein>
<dbReference type="PANTHER" id="PTHR43143">
    <property type="entry name" value="METALLOPHOSPHOESTERASE, CALCINEURIN SUPERFAMILY"/>
    <property type="match status" value="1"/>
</dbReference>
<evidence type="ECO:0000313" key="3">
    <source>
        <dbReference type="Proteomes" id="UP001201449"/>
    </source>
</evidence>
<reference evidence="2 3" key="1">
    <citation type="submission" date="2022-01" db="EMBL/GenBank/DDBJ databases">
        <title>Mariniradius saccharolyticus sp. nov., isolated from sediment of a river.</title>
        <authorList>
            <person name="Liu H."/>
        </authorList>
    </citation>
    <scope>NUCLEOTIDE SEQUENCE [LARGE SCALE GENOMIC DNA]</scope>
    <source>
        <strain evidence="2 3">RY-2</strain>
    </source>
</reference>
<dbReference type="Gene3D" id="3.60.21.10">
    <property type="match status" value="1"/>
</dbReference>
<dbReference type="Pfam" id="PF00149">
    <property type="entry name" value="Metallophos"/>
    <property type="match status" value="1"/>
</dbReference>
<comment type="caution">
    <text evidence="2">The sequence shown here is derived from an EMBL/GenBank/DDBJ whole genome shotgun (WGS) entry which is preliminary data.</text>
</comment>
<dbReference type="Proteomes" id="UP001201449">
    <property type="component" value="Unassembled WGS sequence"/>
</dbReference>
<dbReference type="InterPro" id="IPR006311">
    <property type="entry name" value="TAT_signal"/>
</dbReference>
<dbReference type="InterPro" id="IPR004843">
    <property type="entry name" value="Calcineurin-like_PHP"/>
</dbReference>
<proteinExistence type="predicted"/>
<evidence type="ECO:0000313" key="2">
    <source>
        <dbReference type="EMBL" id="MCF1751196.1"/>
    </source>
</evidence>
<dbReference type="InterPro" id="IPR029052">
    <property type="entry name" value="Metallo-depent_PP-like"/>
</dbReference>
<dbReference type="RefSeq" id="WP_234861231.1">
    <property type="nucleotide sequence ID" value="NZ_JAKEVZ010000006.1"/>
</dbReference>